<evidence type="ECO:0000256" key="1">
    <source>
        <dbReference type="SAM" id="MobiDB-lite"/>
    </source>
</evidence>
<reference evidence="2 3" key="1">
    <citation type="submission" date="2024-10" db="EMBL/GenBank/DDBJ databases">
        <title>The Natural Products Discovery Center: Release of the First 8490 Sequenced Strains for Exploring Actinobacteria Biosynthetic Diversity.</title>
        <authorList>
            <person name="Kalkreuter E."/>
            <person name="Kautsar S.A."/>
            <person name="Yang D."/>
            <person name="Bader C.D."/>
            <person name="Teijaro C.N."/>
            <person name="Fluegel L."/>
            <person name="Davis C.M."/>
            <person name="Simpson J.R."/>
            <person name="Lauterbach L."/>
            <person name="Steele A.D."/>
            <person name="Gui C."/>
            <person name="Meng S."/>
            <person name="Li G."/>
            <person name="Viehrig K."/>
            <person name="Ye F."/>
            <person name="Su P."/>
            <person name="Kiefer A.F."/>
            <person name="Nichols A."/>
            <person name="Cepeda A.J."/>
            <person name="Yan W."/>
            <person name="Fan B."/>
            <person name="Jiang Y."/>
            <person name="Adhikari A."/>
            <person name="Zheng C.-J."/>
            <person name="Schuster L."/>
            <person name="Cowan T.M."/>
            <person name="Smanski M.J."/>
            <person name="Chevrette M.G."/>
            <person name="De Carvalho L.P.S."/>
            <person name="Shen B."/>
        </authorList>
    </citation>
    <scope>NUCLEOTIDE SEQUENCE [LARGE SCALE GENOMIC DNA]</scope>
    <source>
        <strain evidence="2 3">NPDC007066</strain>
    </source>
</reference>
<gene>
    <name evidence="2" type="ORF">ACFYM3_11110</name>
</gene>
<feature type="region of interest" description="Disordered" evidence="1">
    <location>
        <begin position="363"/>
        <end position="395"/>
    </location>
</feature>
<name>A0ABW6L9L9_9ACTN</name>
<organism evidence="2 3">
    <name type="scientific">Streptomyces massasporeus</name>
    <dbReference type="NCBI Taxonomy" id="67324"/>
    <lineage>
        <taxon>Bacteria</taxon>
        <taxon>Bacillati</taxon>
        <taxon>Actinomycetota</taxon>
        <taxon>Actinomycetes</taxon>
        <taxon>Kitasatosporales</taxon>
        <taxon>Streptomycetaceae</taxon>
        <taxon>Streptomyces</taxon>
    </lineage>
</organism>
<keyword evidence="3" id="KW-1185">Reference proteome</keyword>
<accession>A0ABW6L9L9</accession>
<comment type="caution">
    <text evidence="2">The sequence shown here is derived from an EMBL/GenBank/DDBJ whole genome shotgun (WGS) entry which is preliminary data.</text>
</comment>
<feature type="compositionally biased region" description="Basic and acidic residues" evidence="1">
    <location>
        <begin position="363"/>
        <end position="372"/>
    </location>
</feature>
<sequence>MTHWCLMRMVTKEPGAGSHHALAFIRELQQGEKEEIDAAQRLLRSFSANWDGNSAARSLEHFDKIFEECVTGIQKASGHYSDNDRSMLSRAAIEASHTIASWPSKVLSGEYEHLGADAKDRENIETVAKKLLAADAPINLLSKISECNNDSLVSVTQVERSGRKGFIAYFRKEVLQEVGISQAENWVVQEILTVGLSQLQYLGATILKCHRKVIEEAGKVLLSLHTETLYGQPMLIPKENLSNLGKGAADLSLAPVENPNLEGILRATDAAEKLLDAAGSKGSPAPPATAPIAEPIKPRRGEGKTGELPEASDLAALFTYVSRLSTDLERRWSSLISDAGSEDHKEALNKWYSFISSLKNRIEKQGQRDPQGEHSIGPFPLRADSFTPRPDPVSTGDALKEVETAELYATRNLLNVMQALSKPTTVQIDLATGQETRWWESGAFNLVRRAAEVAIRVVDRRDELIEMEKTATTAPPDVRVGGLFLHANLSRAAMDQGMPEAALIYCALALRDVSTKLGAVGVSPEEAAAVIGSELRSELQEPARQAMALASDIAAGVDTRVEQVFNLANFWCDSINSLIEAALTHNNAAGDESDK</sequence>
<dbReference type="RefSeq" id="WP_388386696.1">
    <property type="nucleotide sequence ID" value="NZ_JBIAFP010000005.1"/>
</dbReference>
<evidence type="ECO:0000313" key="3">
    <source>
        <dbReference type="Proteomes" id="UP001601288"/>
    </source>
</evidence>
<dbReference type="EMBL" id="JBIAFP010000005">
    <property type="protein sequence ID" value="MFE9225166.1"/>
    <property type="molecule type" value="Genomic_DNA"/>
</dbReference>
<proteinExistence type="predicted"/>
<evidence type="ECO:0000313" key="2">
    <source>
        <dbReference type="EMBL" id="MFE9225166.1"/>
    </source>
</evidence>
<feature type="compositionally biased region" description="Basic and acidic residues" evidence="1">
    <location>
        <begin position="296"/>
        <end position="307"/>
    </location>
</feature>
<protein>
    <submittedName>
        <fullName evidence="2">Uncharacterized protein</fullName>
    </submittedName>
</protein>
<feature type="region of interest" description="Disordered" evidence="1">
    <location>
        <begin position="278"/>
        <end position="308"/>
    </location>
</feature>
<dbReference type="Proteomes" id="UP001601288">
    <property type="component" value="Unassembled WGS sequence"/>
</dbReference>